<evidence type="ECO:0000313" key="4">
    <source>
        <dbReference type="EMBL" id="REH41121.1"/>
    </source>
</evidence>
<dbReference type="RefSeq" id="WP_147328720.1">
    <property type="nucleotide sequence ID" value="NZ_CP144375.1"/>
</dbReference>
<dbReference type="InterPro" id="IPR025326">
    <property type="entry name" value="DUF4232"/>
</dbReference>
<feature type="signal peptide" evidence="2">
    <location>
        <begin position="1"/>
        <end position="21"/>
    </location>
</feature>
<dbReference type="EMBL" id="QUNO01000012">
    <property type="protein sequence ID" value="REH41121.1"/>
    <property type="molecule type" value="Genomic_DNA"/>
</dbReference>
<feature type="compositionally biased region" description="Low complexity" evidence="1">
    <location>
        <begin position="28"/>
        <end position="63"/>
    </location>
</feature>
<protein>
    <submittedName>
        <fullName evidence="4">Uncharacterized protein DUF4232</fullName>
    </submittedName>
</protein>
<gene>
    <name evidence="4" type="ORF">BCF44_112203</name>
</gene>
<dbReference type="Proteomes" id="UP000256269">
    <property type="component" value="Unassembled WGS sequence"/>
</dbReference>
<keyword evidence="5" id="KW-1185">Reference proteome</keyword>
<feature type="chain" id="PRO_5039499108" evidence="2">
    <location>
        <begin position="22"/>
        <end position="223"/>
    </location>
</feature>
<feature type="compositionally biased region" description="Gly residues" evidence="1">
    <location>
        <begin position="64"/>
        <end position="73"/>
    </location>
</feature>
<evidence type="ECO:0000259" key="3">
    <source>
        <dbReference type="Pfam" id="PF14016"/>
    </source>
</evidence>
<dbReference type="OrthoDB" id="3268346at2"/>
<evidence type="ECO:0000256" key="1">
    <source>
        <dbReference type="SAM" id="MobiDB-lite"/>
    </source>
</evidence>
<reference evidence="4 5" key="1">
    <citation type="submission" date="2018-08" db="EMBL/GenBank/DDBJ databases">
        <title>Genomic Encyclopedia of Archaeal and Bacterial Type Strains, Phase II (KMG-II): from individual species to whole genera.</title>
        <authorList>
            <person name="Goeker M."/>
        </authorList>
    </citation>
    <scope>NUCLEOTIDE SEQUENCE [LARGE SCALE GENOMIC DNA]</scope>
    <source>
        <strain evidence="4 5">DSM 45791</strain>
    </source>
</reference>
<feature type="domain" description="DUF4232" evidence="3">
    <location>
        <begin position="80"/>
        <end position="206"/>
    </location>
</feature>
<organism evidence="4 5">
    <name type="scientific">Kutzneria buriramensis</name>
    <dbReference type="NCBI Taxonomy" id="1045776"/>
    <lineage>
        <taxon>Bacteria</taxon>
        <taxon>Bacillati</taxon>
        <taxon>Actinomycetota</taxon>
        <taxon>Actinomycetes</taxon>
        <taxon>Pseudonocardiales</taxon>
        <taxon>Pseudonocardiaceae</taxon>
        <taxon>Kutzneria</taxon>
    </lineage>
</organism>
<dbReference type="AlphaFoldDB" id="A0A3E0HB74"/>
<evidence type="ECO:0000256" key="2">
    <source>
        <dbReference type="SAM" id="SignalP"/>
    </source>
</evidence>
<name>A0A3E0HB74_9PSEU</name>
<sequence>MSRSLGIAAIAGVMAVGLLTAACGSPATNNASSDTSTTASSTTAASTTTASSAPADSGVNTATGAGGDGSGGASAGNGQCVSANLKVTAGGGNAGAGHSFIPIVFTNAGAKPCTIAAYPGVSFVAGDDGHQVGDPATRVSAATPTVTLQPGQAASAALSIANVGVYDPAQCKPVAVRGLRVYPPNNTAALFVPLTGDVQGCSQHIPNQTPLQIKPVVAGANAQ</sequence>
<evidence type="ECO:0000313" key="5">
    <source>
        <dbReference type="Proteomes" id="UP000256269"/>
    </source>
</evidence>
<accession>A0A3E0HB74</accession>
<proteinExistence type="predicted"/>
<dbReference type="Pfam" id="PF14016">
    <property type="entry name" value="DUF4232"/>
    <property type="match status" value="1"/>
</dbReference>
<keyword evidence="2" id="KW-0732">Signal</keyword>
<comment type="caution">
    <text evidence="4">The sequence shown here is derived from an EMBL/GenBank/DDBJ whole genome shotgun (WGS) entry which is preliminary data.</text>
</comment>
<feature type="region of interest" description="Disordered" evidence="1">
    <location>
        <begin position="28"/>
        <end position="73"/>
    </location>
</feature>
<dbReference type="PROSITE" id="PS51257">
    <property type="entry name" value="PROKAR_LIPOPROTEIN"/>
    <property type="match status" value="1"/>
</dbReference>